<proteinExistence type="inferred from homology"/>
<dbReference type="Gene3D" id="3.30.450.20">
    <property type="entry name" value="PAS domain"/>
    <property type="match status" value="1"/>
</dbReference>
<evidence type="ECO:0000256" key="6">
    <source>
        <dbReference type="ARBA" id="ARBA00023136"/>
    </source>
</evidence>
<dbReference type="SMART" id="SM01049">
    <property type="entry name" value="Cache_2"/>
    <property type="match status" value="1"/>
</dbReference>
<evidence type="ECO:0000259" key="11">
    <source>
        <dbReference type="PROSITE" id="PS50111"/>
    </source>
</evidence>
<evidence type="ECO:0000256" key="10">
    <source>
        <dbReference type="SAM" id="Phobius"/>
    </source>
</evidence>
<dbReference type="Proteomes" id="UP001229486">
    <property type="component" value="Unassembled WGS sequence"/>
</dbReference>
<keyword evidence="8" id="KW-0807">Transducer</keyword>
<feature type="coiled-coil region" evidence="9">
    <location>
        <begin position="465"/>
        <end position="503"/>
    </location>
</feature>
<dbReference type="EMBL" id="JAURTK010000001">
    <property type="protein sequence ID" value="MDP9645011.1"/>
    <property type="molecule type" value="Genomic_DNA"/>
</dbReference>
<dbReference type="RefSeq" id="WP_392392542.1">
    <property type="nucleotide sequence ID" value="NZ_JAURTK010000001.1"/>
</dbReference>
<evidence type="ECO:0000256" key="2">
    <source>
        <dbReference type="ARBA" id="ARBA00022475"/>
    </source>
</evidence>
<gene>
    <name evidence="12" type="ORF">J2793_000433</name>
</gene>
<dbReference type="SMART" id="SM00283">
    <property type="entry name" value="MA"/>
    <property type="match status" value="1"/>
</dbReference>
<feature type="domain" description="Methyl-accepting transducer" evidence="11">
    <location>
        <begin position="265"/>
        <end position="494"/>
    </location>
</feature>
<keyword evidence="4 10" id="KW-0812">Transmembrane</keyword>
<evidence type="ECO:0000256" key="4">
    <source>
        <dbReference type="ARBA" id="ARBA00022692"/>
    </source>
</evidence>
<dbReference type="GO" id="GO:0006935">
    <property type="term" value="P:chemotaxis"/>
    <property type="evidence" value="ECO:0007669"/>
    <property type="project" value="InterPro"/>
</dbReference>
<feature type="transmembrane region" description="Helical" evidence="10">
    <location>
        <begin position="178"/>
        <end position="201"/>
    </location>
</feature>
<dbReference type="InterPro" id="IPR004089">
    <property type="entry name" value="MCPsignal_dom"/>
</dbReference>
<accession>A0AB73I577</accession>
<dbReference type="GO" id="GO:0004888">
    <property type="term" value="F:transmembrane signaling receptor activity"/>
    <property type="evidence" value="ECO:0007669"/>
    <property type="project" value="InterPro"/>
</dbReference>
<dbReference type="InterPro" id="IPR004090">
    <property type="entry name" value="Chemotax_Me-accpt_rcpt"/>
</dbReference>
<evidence type="ECO:0000256" key="3">
    <source>
        <dbReference type="ARBA" id="ARBA00022481"/>
    </source>
</evidence>
<comment type="similarity">
    <text evidence="7">Belongs to the methyl-accepting chemotaxis (MCP) protein family.</text>
</comment>
<dbReference type="PRINTS" id="PR00260">
    <property type="entry name" value="CHEMTRNSDUCR"/>
</dbReference>
<comment type="subcellular location">
    <subcellularLocation>
        <location evidence="1">Cell membrane</location>
        <topology evidence="1">Multi-pass membrane protein</topology>
    </subcellularLocation>
</comment>
<dbReference type="PROSITE" id="PS50111">
    <property type="entry name" value="CHEMOTAXIS_TRANSDUC_2"/>
    <property type="match status" value="1"/>
</dbReference>
<evidence type="ECO:0000313" key="12">
    <source>
        <dbReference type="EMBL" id="MDP9645011.1"/>
    </source>
</evidence>
<keyword evidence="6 10" id="KW-0472">Membrane</keyword>
<evidence type="ECO:0000313" key="13">
    <source>
        <dbReference type="Proteomes" id="UP001229486"/>
    </source>
</evidence>
<dbReference type="InterPro" id="IPR051310">
    <property type="entry name" value="MCP_chemotaxis"/>
</dbReference>
<evidence type="ECO:0000256" key="1">
    <source>
        <dbReference type="ARBA" id="ARBA00004651"/>
    </source>
</evidence>
<keyword evidence="2" id="KW-1003">Cell membrane</keyword>
<organism evidence="12 13">
    <name type="scientific">Paraburkholderia caledonica</name>
    <dbReference type="NCBI Taxonomy" id="134536"/>
    <lineage>
        <taxon>Bacteria</taxon>
        <taxon>Pseudomonadati</taxon>
        <taxon>Pseudomonadota</taxon>
        <taxon>Betaproteobacteria</taxon>
        <taxon>Burkholderiales</taxon>
        <taxon>Burkholderiaceae</taxon>
        <taxon>Paraburkholderia</taxon>
    </lineage>
</organism>
<evidence type="ECO:0000256" key="9">
    <source>
        <dbReference type="SAM" id="Coils"/>
    </source>
</evidence>
<dbReference type="FunFam" id="1.10.287.950:FF:000001">
    <property type="entry name" value="Methyl-accepting chemotaxis sensory transducer"/>
    <property type="match status" value="1"/>
</dbReference>
<dbReference type="Gene3D" id="1.10.287.950">
    <property type="entry name" value="Methyl-accepting chemotaxis protein"/>
    <property type="match status" value="1"/>
</dbReference>
<dbReference type="PANTHER" id="PTHR43531">
    <property type="entry name" value="PROTEIN ICFG"/>
    <property type="match status" value="1"/>
</dbReference>
<dbReference type="CDD" id="cd11386">
    <property type="entry name" value="MCP_signal"/>
    <property type="match status" value="1"/>
</dbReference>
<evidence type="ECO:0000256" key="7">
    <source>
        <dbReference type="ARBA" id="ARBA00029447"/>
    </source>
</evidence>
<dbReference type="Pfam" id="PF17200">
    <property type="entry name" value="sCache_2"/>
    <property type="match status" value="1"/>
</dbReference>
<dbReference type="GO" id="GO:0007165">
    <property type="term" value="P:signal transduction"/>
    <property type="evidence" value="ECO:0007669"/>
    <property type="project" value="UniProtKB-KW"/>
</dbReference>
<evidence type="ECO:0000256" key="8">
    <source>
        <dbReference type="PROSITE-ProRule" id="PRU00284"/>
    </source>
</evidence>
<name>A0AB73I577_9BURK</name>
<sequence>MKVSTRLTMLALAALVALLVVGSYSLYSVRQAMLDDKRAQITNLLRMAEHLATYYHDQEVAGKLTTEQAQSATKEALSQLNYSDESYFWARLPDGLTLVHRKASTVGKINVGKAPDGRPDGDLYREMLAREHIPIMTVLAKHPTSGEMVEKINGLVEFKPWGWWIGTGIFTTDISATFWRTGAFLITLISVAILGIAALAWQIIRRVTGALGGEPADVSQAMHRMSVGDLSLPIVVTGASETSLLASVARMRQSLLDMVVRIGTSSEAVMSGTSQIAAGNTDLSARTEQQAASLQETAASIEELTATVKQNSENARQANGLADNANQVALEGRRIVGQVVDTMSGIQESSGKIAEIIGIIEGIAFQTNILALNAAVEAARAGEEGRGFAVVASEVRSLAQRSSSAAKDIKALIEASGSRVQAGAELVASAGQTMEKVGIAIQRVTDIMGEIASASHEQSRGIEQINQAITQMDEVTQQNAALVEEAAAAAGSLEHQAQQLRTAVSVFRTA</sequence>
<keyword evidence="3" id="KW-0488">Methylation</keyword>
<reference evidence="12" key="1">
    <citation type="submission" date="2023-07" db="EMBL/GenBank/DDBJ databases">
        <title>Sorghum-associated microbial communities from plants grown in Nebraska, USA.</title>
        <authorList>
            <person name="Schachtman D."/>
        </authorList>
    </citation>
    <scope>NUCLEOTIDE SEQUENCE</scope>
    <source>
        <strain evidence="12">DS1061</strain>
    </source>
</reference>
<dbReference type="InterPro" id="IPR033480">
    <property type="entry name" value="sCache_2"/>
</dbReference>
<keyword evidence="5 10" id="KW-1133">Transmembrane helix</keyword>
<keyword evidence="9" id="KW-0175">Coiled coil</keyword>
<evidence type="ECO:0000256" key="5">
    <source>
        <dbReference type="ARBA" id="ARBA00022989"/>
    </source>
</evidence>
<dbReference type="Pfam" id="PF00015">
    <property type="entry name" value="MCPsignal"/>
    <property type="match status" value="1"/>
</dbReference>
<dbReference type="GO" id="GO:0005886">
    <property type="term" value="C:plasma membrane"/>
    <property type="evidence" value="ECO:0007669"/>
    <property type="project" value="UniProtKB-SubCell"/>
</dbReference>
<dbReference type="SUPFAM" id="SSF58104">
    <property type="entry name" value="Methyl-accepting chemotaxis protein (MCP) signaling domain"/>
    <property type="match status" value="1"/>
</dbReference>
<dbReference type="AlphaFoldDB" id="A0AB73I577"/>
<dbReference type="PANTHER" id="PTHR43531:SF14">
    <property type="entry name" value="METHYL-ACCEPTING CHEMOTAXIS PROTEIN I-RELATED"/>
    <property type="match status" value="1"/>
</dbReference>
<comment type="caution">
    <text evidence="12">The sequence shown here is derived from an EMBL/GenBank/DDBJ whole genome shotgun (WGS) entry which is preliminary data.</text>
</comment>
<protein>
    <submittedName>
        <fullName evidence="12">Methyl-accepting chemotaxis protein</fullName>
    </submittedName>
</protein>